<proteinExistence type="predicted"/>
<protein>
    <submittedName>
        <fullName evidence="1">Uncharacterized protein</fullName>
    </submittedName>
</protein>
<evidence type="ECO:0000313" key="1">
    <source>
        <dbReference type="EMBL" id="AZG12109.1"/>
    </source>
</evidence>
<dbReference type="OrthoDB" id="8966364at2"/>
<reference evidence="2" key="1">
    <citation type="submission" date="2018-11" db="EMBL/GenBank/DDBJ databases">
        <title>FDA dAtabase for Regulatory Grade micrObial Sequences (FDA-ARGOS): Supporting development and validation of Infectious Disease Dx tests.</title>
        <authorList>
            <person name="Goldberg B."/>
            <person name="Campos J."/>
            <person name="Tallon L."/>
            <person name="Sadzewicz L."/>
            <person name="Zhao X."/>
            <person name="Vavikolanu K."/>
            <person name="Mehta A."/>
            <person name="Aluvathingal J."/>
            <person name="Nadendla S."/>
            <person name="Geyer C."/>
            <person name="Nandy P."/>
            <person name="Yan Y."/>
            <person name="Sichtig H."/>
        </authorList>
    </citation>
    <scope>NUCLEOTIDE SEQUENCE [LARGE SCALE GENOMIC DNA]</scope>
    <source>
        <strain evidence="2">FDAARGOS_614</strain>
        <plasmid evidence="2">unnamed1</plasmid>
    </source>
</reference>
<keyword evidence="1" id="KW-0614">Plasmid</keyword>
<gene>
    <name evidence="1" type="ORF">EHF44_01125</name>
</gene>
<dbReference type="Proteomes" id="UP000270411">
    <property type="component" value="Plasmid unnamed1"/>
</dbReference>
<sequence length="109" mass="12042">MNEETTLDNLEELTELALRPHWAIGLAEGYMQRGAQLCTRDGRRMGNAVVAGFETRGEKTFAVAVTDVGTVMRLNQGELAECFHEPKWLMDVVSHAGVQRARIAGETLP</sequence>
<dbReference type="KEGG" id="cpau:EHF44_01125"/>
<dbReference type="EMBL" id="CP033968">
    <property type="protein sequence ID" value="AZG12109.1"/>
    <property type="molecule type" value="Genomic_DNA"/>
</dbReference>
<dbReference type="GeneID" id="60824573"/>
<name>A0A3G8GVU0_9BURK</name>
<dbReference type="RefSeq" id="WP_017510878.1">
    <property type="nucleotide sequence ID" value="NZ_CP033968.1"/>
</dbReference>
<evidence type="ECO:0000313" key="2">
    <source>
        <dbReference type="Proteomes" id="UP000270411"/>
    </source>
</evidence>
<geneLocation type="plasmid" evidence="1">
    <name>unnamed1</name>
</geneLocation>
<dbReference type="AlphaFoldDB" id="A0A3G8GVU0"/>
<accession>A0A3G8GVU0</accession>
<organism evidence="1 2">
    <name type="scientific">Cupriavidus pauculus</name>
    <dbReference type="NCBI Taxonomy" id="82633"/>
    <lineage>
        <taxon>Bacteria</taxon>
        <taxon>Pseudomonadati</taxon>
        <taxon>Pseudomonadota</taxon>
        <taxon>Betaproteobacteria</taxon>
        <taxon>Burkholderiales</taxon>
        <taxon>Burkholderiaceae</taxon>
        <taxon>Cupriavidus</taxon>
    </lineage>
</organism>